<feature type="transmembrane region" description="Helical" evidence="1">
    <location>
        <begin position="69"/>
        <end position="93"/>
    </location>
</feature>
<feature type="transmembrane region" description="Helical" evidence="1">
    <location>
        <begin position="12"/>
        <end position="31"/>
    </location>
</feature>
<organism evidence="2 3">
    <name type="scientific">Halobium salinum</name>
    <dbReference type="NCBI Taxonomy" id="1364940"/>
    <lineage>
        <taxon>Archaea</taxon>
        <taxon>Methanobacteriati</taxon>
        <taxon>Methanobacteriota</taxon>
        <taxon>Stenosarchaea group</taxon>
        <taxon>Halobacteria</taxon>
        <taxon>Halobacteriales</taxon>
        <taxon>Haloferacaceae</taxon>
        <taxon>Halobium</taxon>
    </lineage>
</organism>
<keyword evidence="3" id="KW-1185">Reference proteome</keyword>
<dbReference type="RefSeq" id="WP_267622121.1">
    <property type="nucleotide sequence ID" value="NZ_JAODIW010000006.1"/>
</dbReference>
<evidence type="ECO:0000313" key="3">
    <source>
        <dbReference type="Proteomes" id="UP001595921"/>
    </source>
</evidence>
<evidence type="ECO:0000313" key="2">
    <source>
        <dbReference type="EMBL" id="MFC4357571.1"/>
    </source>
</evidence>
<protein>
    <submittedName>
        <fullName evidence="2">Uncharacterized protein</fullName>
    </submittedName>
</protein>
<gene>
    <name evidence="2" type="ORF">ACFO0N_06355</name>
</gene>
<accession>A0ABD5P9W8</accession>
<sequence>MTNVGPGFVYGLFALAALPLLALPVTFLAHLLRRPLGGFGRGLAGALAVPLVVGGFLAGLTGLDLDTASIPLLLGGAYVLVPLGVGWTVLLAVGADAEVGLRWAVDGWVVATTLATLATFVGFGMVRFVTDTPSLFGVAWFGGYLAYLVGVGALGGVLGSLAYRWRRGASTTPTGLFRRVSR</sequence>
<proteinExistence type="predicted"/>
<dbReference type="Proteomes" id="UP001595921">
    <property type="component" value="Unassembled WGS sequence"/>
</dbReference>
<comment type="caution">
    <text evidence="2">The sequence shown here is derived from an EMBL/GenBank/DDBJ whole genome shotgun (WGS) entry which is preliminary data.</text>
</comment>
<reference evidence="2 3" key="1">
    <citation type="journal article" date="2019" name="Int. J. Syst. Evol. Microbiol.">
        <title>The Global Catalogue of Microorganisms (GCM) 10K type strain sequencing project: providing services to taxonomists for standard genome sequencing and annotation.</title>
        <authorList>
            <consortium name="The Broad Institute Genomics Platform"/>
            <consortium name="The Broad Institute Genome Sequencing Center for Infectious Disease"/>
            <person name="Wu L."/>
            <person name="Ma J."/>
        </authorList>
    </citation>
    <scope>NUCLEOTIDE SEQUENCE [LARGE SCALE GENOMIC DNA]</scope>
    <source>
        <strain evidence="2 3">CGMCC 1.12553</strain>
    </source>
</reference>
<dbReference type="AlphaFoldDB" id="A0ABD5P9W8"/>
<name>A0ABD5P9W8_9EURY</name>
<evidence type="ECO:0000256" key="1">
    <source>
        <dbReference type="SAM" id="Phobius"/>
    </source>
</evidence>
<dbReference type="EMBL" id="JBHSDS010000003">
    <property type="protein sequence ID" value="MFC4357571.1"/>
    <property type="molecule type" value="Genomic_DNA"/>
</dbReference>
<feature type="transmembrane region" description="Helical" evidence="1">
    <location>
        <begin position="105"/>
        <end position="126"/>
    </location>
</feature>
<keyword evidence="1" id="KW-0812">Transmembrane</keyword>
<keyword evidence="1" id="KW-1133">Transmembrane helix</keyword>
<feature type="transmembrane region" description="Helical" evidence="1">
    <location>
        <begin position="138"/>
        <end position="163"/>
    </location>
</feature>
<feature type="transmembrane region" description="Helical" evidence="1">
    <location>
        <begin position="43"/>
        <end position="63"/>
    </location>
</feature>
<keyword evidence="1" id="KW-0472">Membrane</keyword>